<proteinExistence type="inferred from homology"/>
<dbReference type="InterPro" id="IPR000792">
    <property type="entry name" value="Tscrpt_reg_LuxR_C"/>
</dbReference>
<dbReference type="NCBIfam" id="TIGR02937">
    <property type="entry name" value="sigma70-ECF"/>
    <property type="match status" value="1"/>
</dbReference>
<comment type="similarity">
    <text evidence="1">Belongs to the sigma-70 factor family. ECF subfamily.</text>
</comment>
<dbReference type="InterPro" id="IPR039425">
    <property type="entry name" value="RNA_pol_sigma-70-like"/>
</dbReference>
<evidence type="ECO:0000259" key="5">
    <source>
        <dbReference type="PROSITE" id="PS00622"/>
    </source>
</evidence>
<dbReference type="Pfam" id="PF04542">
    <property type="entry name" value="Sigma70_r2"/>
    <property type="match status" value="1"/>
</dbReference>
<evidence type="ECO:0000256" key="1">
    <source>
        <dbReference type="ARBA" id="ARBA00010641"/>
    </source>
</evidence>
<dbReference type="InterPro" id="IPR013325">
    <property type="entry name" value="RNA_pol_sigma_r2"/>
</dbReference>
<reference evidence="6 7" key="1">
    <citation type="submission" date="2018-01" db="EMBL/GenBank/DDBJ databases">
        <title>Complete genome sequence of Flavivirga eckloniae ECD14 isolated from seaweed Ecklonia cava.</title>
        <authorList>
            <person name="Lee J.H."/>
            <person name="Baik K.S."/>
            <person name="Seong C.N."/>
        </authorList>
    </citation>
    <scope>NUCLEOTIDE SEQUENCE [LARGE SCALE GENOMIC DNA]</scope>
    <source>
        <strain evidence="6 7">ECD14</strain>
    </source>
</reference>
<gene>
    <name evidence="6" type="ORF">C1H87_14660</name>
</gene>
<name>A0A2K9PS72_9FLAO</name>
<dbReference type="SUPFAM" id="SSF88659">
    <property type="entry name" value="Sigma3 and sigma4 domains of RNA polymerase sigma factors"/>
    <property type="match status" value="1"/>
</dbReference>
<dbReference type="InterPro" id="IPR007627">
    <property type="entry name" value="RNA_pol_sigma70_r2"/>
</dbReference>
<sequence length="157" mass="18261">MSTQNEIFLKVIHQNQALIHKVCNIYRDTIEDKEDLFQEITYQLFRAYPKFEGRSKITTWMYRIALNTAMASFRKSKVIISKDKAIPEVPLEEGEESMNKERLFSAIRQLDDAEKALVSLYLEGMDYSEIADVIGITKNNVGVRLNRIKNKIKTLIK</sequence>
<dbReference type="InterPro" id="IPR013324">
    <property type="entry name" value="RNA_pol_sigma_r3/r4-like"/>
</dbReference>
<keyword evidence="2" id="KW-0805">Transcription regulation</keyword>
<dbReference type="PROSITE" id="PS00622">
    <property type="entry name" value="HTH_LUXR_1"/>
    <property type="match status" value="1"/>
</dbReference>
<dbReference type="InterPro" id="IPR014284">
    <property type="entry name" value="RNA_pol_sigma-70_dom"/>
</dbReference>
<dbReference type="Pfam" id="PF08281">
    <property type="entry name" value="Sigma70_r4_2"/>
    <property type="match status" value="1"/>
</dbReference>
<keyword evidence="3" id="KW-0731">Sigma factor</keyword>
<dbReference type="InterPro" id="IPR013249">
    <property type="entry name" value="RNA_pol_sigma70_r4_t2"/>
</dbReference>
<protein>
    <submittedName>
        <fullName evidence="6">RNA polymerase subunit sigma-70</fullName>
    </submittedName>
</protein>
<feature type="domain" description="HTH luxR-type" evidence="5">
    <location>
        <begin position="124"/>
        <end position="151"/>
    </location>
</feature>
<dbReference type="RefSeq" id="WP_102756531.1">
    <property type="nucleotide sequence ID" value="NZ_CP025791.1"/>
</dbReference>
<evidence type="ECO:0000256" key="3">
    <source>
        <dbReference type="ARBA" id="ARBA00023082"/>
    </source>
</evidence>
<dbReference type="GO" id="GO:0016987">
    <property type="term" value="F:sigma factor activity"/>
    <property type="evidence" value="ECO:0007669"/>
    <property type="project" value="UniProtKB-KW"/>
</dbReference>
<dbReference type="OrthoDB" id="9780326at2"/>
<dbReference type="Proteomes" id="UP000235826">
    <property type="component" value="Chromosome"/>
</dbReference>
<dbReference type="EMBL" id="CP025791">
    <property type="protein sequence ID" value="AUP79879.1"/>
    <property type="molecule type" value="Genomic_DNA"/>
</dbReference>
<evidence type="ECO:0000256" key="4">
    <source>
        <dbReference type="ARBA" id="ARBA00023163"/>
    </source>
</evidence>
<dbReference type="KEGG" id="fek:C1H87_14660"/>
<evidence type="ECO:0000256" key="2">
    <source>
        <dbReference type="ARBA" id="ARBA00023015"/>
    </source>
</evidence>
<evidence type="ECO:0000313" key="6">
    <source>
        <dbReference type="EMBL" id="AUP79879.1"/>
    </source>
</evidence>
<dbReference type="PANTHER" id="PTHR43133:SF45">
    <property type="entry name" value="RNA POLYMERASE ECF-TYPE SIGMA FACTOR"/>
    <property type="match status" value="1"/>
</dbReference>
<evidence type="ECO:0000313" key="7">
    <source>
        <dbReference type="Proteomes" id="UP000235826"/>
    </source>
</evidence>
<dbReference type="Gene3D" id="1.10.1740.10">
    <property type="match status" value="1"/>
</dbReference>
<dbReference type="CDD" id="cd06171">
    <property type="entry name" value="Sigma70_r4"/>
    <property type="match status" value="1"/>
</dbReference>
<keyword evidence="4" id="KW-0804">Transcription</keyword>
<dbReference type="AlphaFoldDB" id="A0A2K9PS72"/>
<dbReference type="PANTHER" id="PTHR43133">
    <property type="entry name" value="RNA POLYMERASE ECF-TYPE SIGMA FACTO"/>
    <property type="match status" value="1"/>
</dbReference>
<organism evidence="6 7">
    <name type="scientific">Flavivirga eckloniae</name>
    <dbReference type="NCBI Taxonomy" id="1803846"/>
    <lineage>
        <taxon>Bacteria</taxon>
        <taxon>Pseudomonadati</taxon>
        <taxon>Bacteroidota</taxon>
        <taxon>Flavobacteriia</taxon>
        <taxon>Flavobacteriales</taxon>
        <taxon>Flavobacteriaceae</taxon>
        <taxon>Flavivirga</taxon>
    </lineage>
</organism>
<dbReference type="GO" id="GO:0006352">
    <property type="term" value="P:DNA-templated transcription initiation"/>
    <property type="evidence" value="ECO:0007669"/>
    <property type="project" value="InterPro"/>
</dbReference>
<accession>A0A2K9PS72</accession>
<dbReference type="GO" id="GO:0003677">
    <property type="term" value="F:DNA binding"/>
    <property type="evidence" value="ECO:0007669"/>
    <property type="project" value="InterPro"/>
</dbReference>
<dbReference type="InterPro" id="IPR036388">
    <property type="entry name" value="WH-like_DNA-bd_sf"/>
</dbReference>
<dbReference type="SUPFAM" id="SSF88946">
    <property type="entry name" value="Sigma2 domain of RNA polymerase sigma factors"/>
    <property type="match status" value="1"/>
</dbReference>
<keyword evidence="7" id="KW-1185">Reference proteome</keyword>
<dbReference type="Gene3D" id="1.10.10.10">
    <property type="entry name" value="Winged helix-like DNA-binding domain superfamily/Winged helix DNA-binding domain"/>
    <property type="match status" value="1"/>
</dbReference>